<sequence>MKKALLLVLALAGCEAKVQMPGADGGGLLEDGGCPPEGKNDEMRLALSGACAGCHTGGNKPYWASLDAFENGLVYDERWVKRGDPDNSGLVKLLEGHNPGTYPQMPPGETFAATVADGRSTVSLDDVKAWIRELPERGSVNEGPSPTAFTVRRLRADEIIESMMQQLGLELADFVSTDSPNWKNEAYTVRGGRFFMWPTDWSPGISGQYVSDSRATERYESLGGAVVLQGRKNDAALGPTAVQSLVQASQAWCRIAVDKPGNKAVLRHVTLADKSETKSAEIKKNITSLSLRMLGDVPGEADVNELYTDVYLPLEAQGTKYAWTAVCAALIRHPKWLSY</sequence>
<protein>
    <recommendedName>
        <fullName evidence="4">Cytochrome c domain-containing protein</fullName>
    </recommendedName>
</protein>
<keyword evidence="2 3" id="KW-0408">Iron</keyword>
<dbReference type="InterPro" id="IPR009056">
    <property type="entry name" value="Cyt_c-like_dom"/>
</dbReference>
<keyword evidence="3" id="KW-0349">Heme</keyword>
<evidence type="ECO:0000256" key="1">
    <source>
        <dbReference type="ARBA" id="ARBA00022723"/>
    </source>
</evidence>
<dbReference type="EMBL" id="QFQP01000013">
    <property type="protein sequence ID" value="PZR12010.1"/>
    <property type="molecule type" value="Genomic_DNA"/>
</dbReference>
<evidence type="ECO:0000313" key="5">
    <source>
        <dbReference type="EMBL" id="PZR12010.1"/>
    </source>
</evidence>
<dbReference type="AlphaFoldDB" id="A0A2W5T907"/>
<organism evidence="5 6">
    <name type="scientific">Archangium gephyra</name>
    <dbReference type="NCBI Taxonomy" id="48"/>
    <lineage>
        <taxon>Bacteria</taxon>
        <taxon>Pseudomonadati</taxon>
        <taxon>Myxococcota</taxon>
        <taxon>Myxococcia</taxon>
        <taxon>Myxococcales</taxon>
        <taxon>Cystobacterineae</taxon>
        <taxon>Archangiaceae</taxon>
        <taxon>Archangium</taxon>
    </lineage>
</organism>
<dbReference type="Proteomes" id="UP000249061">
    <property type="component" value="Unassembled WGS sequence"/>
</dbReference>
<name>A0A2W5T907_9BACT</name>
<dbReference type="PROSITE" id="PS51007">
    <property type="entry name" value="CYTC"/>
    <property type="match status" value="1"/>
</dbReference>
<dbReference type="GO" id="GO:0020037">
    <property type="term" value="F:heme binding"/>
    <property type="evidence" value="ECO:0007669"/>
    <property type="project" value="InterPro"/>
</dbReference>
<proteinExistence type="predicted"/>
<feature type="domain" description="Cytochrome c" evidence="4">
    <location>
        <begin position="20"/>
        <end position="135"/>
    </location>
</feature>
<evidence type="ECO:0000313" key="6">
    <source>
        <dbReference type="Proteomes" id="UP000249061"/>
    </source>
</evidence>
<evidence type="ECO:0000256" key="3">
    <source>
        <dbReference type="PROSITE-ProRule" id="PRU00433"/>
    </source>
</evidence>
<keyword evidence="1 3" id="KW-0479">Metal-binding</keyword>
<reference evidence="5 6" key="1">
    <citation type="submission" date="2017-08" db="EMBL/GenBank/DDBJ databases">
        <title>Infants hospitalized years apart are colonized by the same room-sourced microbial strains.</title>
        <authorList>
            <person name="Brooks B."/>
            <person name="Olm M.R."/>
            <person name="Firek B.A."/>
            <person name="Baker R."/>
            <person name="Thomas B.C."/>
            <person name="Morowitz M.J."/>
            <person name="Banfield J.F."/>
        </authorList>
    </citation>
    <scope>NUCLEOTIDE SEQUENCE [LARGE SCALE GENOMIC DNA]</scope>
    <source>
        <strain evidence="5">S2_003_000_R2_14</strain>
    </source>
</reference>
<evidence type="ECO:0000256" key="2">
    <source>
        <dbReference type="ARBA" id="ARBA00023004"/>
    </source>
</evidence>
<evidence type="ECO:0000259" key="4">
    <source>
        <dbReference type="PROSITE" id="PS51007"/>
    </source>
</evidence>
<accession>A0A2W5T907</accession>
<dbReference type="GO" id="GO:0046872">
    <property type="term" value="F:metal ion binding"/>
    <property type="evidence" value="ECO:0007669"/>
    <property type="project" value="UniProtKB-KW"/>
</dbReference>
<gene>
    <name evidence="5" type="ORF">DI536_16950</name>
</gene>
<comment type="caution">
    <text evidence="5">The sequence shown here is derived from an EMBL/GenBank/DDBJ whole genome shotgun (WGS) entry which is preliminary data.</text>
</comment>
<dbReference type="GO" id="GO:0009055">
    <property type="term" value="F:electron transfer activity"/>
    <property type="evidence" value="ECO:0007669"/>
    <property type="project" value="InterPro"/>
</dbReference>